<evidence type="ECO:0000313" key="12">
    <source>
        <dbReference type="Proteomes" id="UP000187209"/>
    </source>
</evidence>
<comment type="catalytic activity">
    <reaction evidence="9">
        <text>diphthine-[translation elongation factor 2] + NH4(+) + ATP = diphthamide-[translation elongation factor 2] + AMP + diphosphate + H(+)</text>
        <dbReference type="Rhea" id="RHEA:19753"/>
        <dbReference type="Rhea" id="RHEA-COMP:10172"/>
        <dbReference type="Rhea" id="RHEA-COMP:10174"/>
        <dbReference type="ChEBI" id="CHEBI:15378"/>
        <dbReference type="ChEBI" id="CHEBI:16692"/>
        <dbReference type="ChEBI" id="CHEBI:28938"/>
        <dbReference type="ChEBI" id="CHEBI:30616"/>
        <dbReference type="ChEBI" id="CHEBI:33019"/>
        <dbReference type="ChEBI" id="CHEBI:82696"/>
        <dbReference type="ChEBI" id="CHEBI:456215"/>
        <dbReference type="EC" id="6.3.1.14"/>
    </reaction>
</comment>
<accession>A0A1R2AWN2</accession>
<evidence type="ECO:0000256" key="4">
    <source>
        <dbReference type="ARBA" id="ARBA00022598"/>
    </source>
</evidence>
<proteinExistence type="predicted"/>
<dbReference type="OrthoDB" id="686384at2759"/>
<organism evidence="11 12">
    <name type="scientific">Stentor coeruleus</name>
    <dbReference type="NCBI Taxonomy" id="5963"/>
    <lineage>
        <taxon>Eukaryota</taxon>
        <taxon>Sar</taxon>
        <taxon>Alveolata</taxon>
        <taxon>Ciliophora</taxon>
        <taxon>Postciliodesmatophora</taxon>
        <taxon>Heterotrichea</taxon>
        <taxon>Heterotrichida</taxon>
        <taxon>Stentoridae</taxon>
        <taxon>Stentor</taxon>
    </lineage>
</organism>
<evidence type="ECO:0000256" key="8">
    <source>
        <dbReference type="ARBA" id="ARBA00031552"/>
    </source>
</evidence>
<dbReference type="Gene3D" id="3.90.1490.10">
    <property type="entry name" value="putative n-type atp pyrophosphatase, domain 2"/>
    <property type="match status" value="1"/>
</dbReference>
<evidence type="ECO:0000313" key="11">
    <source>
        <dbReference type="EMBL" id="OMJ68882.1"/>
    </source>
</evidence>
<evidence type="ECO:0000256" key="7">
    <source>
        <dbReference type="ARBA" id="ARBA00029814"/>
    </source>
</evidence>
<dbReference type="PANTHER" id="PTHR12196">
    <property type="entry name" value="DOMAIN OF UNKNOWN FUNCTION 71 DUF71 -CONTAINING PROTEIN"/>
    <property type="match status" value="1"/>
</dbReference>
<protein>
    <recommendedName>
        <fullName evidence="3">Diphthine--ammonia ligase</fullName>
        <ecNumber evidence="2">6.3.1.14</ecNumber>
    </recommendedName>
    <alternativeName>
        <fullName evidence="7">Diphthamide synthase</fullName>
    </alternativeName>
    <alternativeName>
        <fullName evidence="8">Diphthamide synthetase</fullName>
    </alternativeName>
</protein>
<dbReference type="InterPro" id="IPR006175">
    <property type="entry name" value="YjgF/YER057c/UK114"/>
</dbReference>
<dbReference type="EMBL" id="MPUH01001268">
    <property type="protein sequence ID" value="OMJ68882.1"/>
    <property type="molecule type" value="Genomic_DNA"/>
</dbReference>
<dbReference type="Pfam" id="PF01042">
    <property type="entry name" value="Ribonuc_L-PSP"/>
    <property type="match status" value="1"/>
</dbReference>
<feature type="domain" description="Diphthamide synthase" evidence="10">
    <location>
        <begin position="1"/>
        <end position="238"/>
    </location>
</feature>
<comment type="pathway">
    <text evidence="1">Protein modification; peptidyl-diphthamide biosynthesis.</text>
</comment>
<dbReference type="Proteomes" id="UP000187209">
    <property type="component" value="Unassembled WGS sequence"/>
</dbReference>
<keyword evidence="5" id="KW-0547">Nucleotide-binding</keyword>
<dbReference type="CDD" id="cd01994">
    <property type="entry name" value="AANH_PF0828-like"/>
    <property type="match status" value="1"/>
</dbReference>
<dbReference type="InterPro" id="IPR002761">
    <property type="entry name" value="Diphthami_syn_dom"/>
</dbReference>
<evidence type="ECO:0000256" key="2">
    <source>
        <dbReference type="ARBA" id="ARBA00012089"/>
    </source>
</evidence>
<dbReference type="EC" id="6.3.1.14" evidence="2"/>
<dbReference type="SUPFAM" id="SSF52402">
    <property type="entry name" value="Adenine nucleotide alpha hydrolases-like"/>
    <property type="match status" value="1"/>
</dbReference>
<dbReference type="InterPro" id="IPR014729">
    <property type="entry name" value="Rossmann-like_a/b/a_fold"/>
</dbReference>
<dbReference type="SUPFAM" id="SSF55298">
    <property type="entry name" value="YjgF-like"/>
    <property type="match status" value="2"/>
</dbReference>
<dbReference type="NCBIfam" id="TIGR00290">
    <property type="entry name" value="MJ0570_dom"/>
    <property type="match status" value="1"/>
</dbReference>
<evidence type="ECO:0000256" key="6">
    <source>
        <dbReference type="ARBA" id="ARBA00022840"/>
    </source>
</evidence>
<gene>
    <name evidence="11" type="ORF">SteCoe_33536</name>
</gene>
<dbReference type="Pfam" id="PF01902">
    <property type="entry name" value="Diphthami_syn_2"/>
    <property type="match status" value="1"/>
</dbReference>
<sequence length="618" mass="69849">MKFIGLLSGGKDSLFAVGKAMSMGHKLICTANLFSQEEADSFMFQTAATTMVPAISACLNVPTVVRELKGKSVCKTLAYAITEKDEVEDLYELILEAKYQFPEVEAVVSGAVLSDYQRIRVEHVCSRLGLTSISPLWRYSQKDLLVEMKDQGYKAVIVKISAMGLQEKHLGQEVTELIEYFEGLNKKFGFNVAGEGGEYETLILESPIMQKKIVLDNVEKVVTGNSAYSPYGHLKINQYSLVDKAQGVTEAFVSRTLKPIKAHKRHGELFTGEISASSIGLECSTFEHEAFCVLKALKDFMESQDMNLSHIYYVNAYIKSMKDFAVFNGVYSKFFNFPNPPSRVCCEVAQQECKVKISVKATSGKKKCTHVQSISNWAPASIGPYSQSVQLNYSLHLAGSIPLKPLTMTLAENSLEQTLNNCASVAKISEFDITRPDVCFVYYTTEKTPVSDEFNPYYVQVSTLPRNSPIEIEMHLQKHLPQVESYKEKIQEDWVTYESDKRHCNELVHLNWFFAIQKIDDYKRFVEKVGEELEKWFEGVTHKSGVTKEQLLGKDEIVVKFQDYINEVRVFGPDPYQFNCGWVKEAPASFLHSESVGFYVQLQDFLQITTYQFINSGN</sequence>
<evidence type="ECO:0000256" key="1">
    <source>
        <dbReference type="ARBA" id="ARBA00005156"/>
    </source>
</evidence>
<dbReference type="AlphaFoldDB" id="A0A1R2AWN2"/>
<dbReference type="FunFam" id="3.40.50.620:FF:000145">
    <property type="entry name" value="ATP-binding domain containing protein"/>
    <property type="match status" value="1"/>
</dbReference>
<evidence type="ECO:0000256" key="9">
    <source>
        <dbReference type="ARBA" id="ARBA00048108"/>
    </source>
</evidence>
<reference evidence="11 12" key="1">
    <citation type="submission" date="2016-11" db="EMBL/GenBank/DDBJ databases">
        <title>The macronuclear genome of Stentor coeruleus: a giant cell with tiny introns.</title>
        <authorList>
            <person name="Slabodnick M."/>
            <person name="Ruby J.G."/>
            <person name="Reiff S.B."/>
            <person name="Swart E.C."/>
            <person name="Gosai S."/>
            <person name="Prabakaran S."/>
            <person name="Witkowska E."/>
            <person name="Larue G.E."/>
            <person name="Fisher S."/>
            <person name="Freeman R.M."/>
            <person name="Gunawardena J."/>
            <person name="Chu W."/>
            <person name="Stover N.A."/>
            <person name="Gregory B.D."/>
            <person name="Nowacki M."/>
            <person name="Derisi J."/>
            <person name="Roy S.W."/>
            <person name="Marshall W.F."/>
            <person name="Sood P."/>
        </authorList>
    </citation>
    <scope>NUCLEOTIDE SEQUENCE [LARGE SCALE GENOMIC DNA]</scope>
    <source>
        <strain evidence="11">WM001</strain>
    </source>
</reference>
<dbReference type="GO" id="GO:0017183">
    <property type="term" value="P:protein histidyl modification to diphthamide"/>
    <property type="evidence" value="ECO:0007669"/>
    <property type="project" value="TreeGrafter"/>
</dbReference>
<dbReference type="PANTHER" id="PTHR12196:SF2">
    <property type="entry name" value="DIPHTHINE--AMMONIA LIGASE"/>
    <property type="match status" value="1"/>
</dbReference>
<dbReference type="Gene3D" id="3.40.50.620">
    <property type="entry name" value="HUPs"/>
    <property type="match status" value="1"/>
</dbReference>
<dbReference type="FunFam" id="3.90.1490.10:FF:000001">
    <property type="entry name" value="Diphthine--ammonia ligase"/>
    <property type="match status" value="1"/>
</dbReference>
<dbReference type="GO" id="GO:0005524">
    <property type="term" value="F:ATP binding"/>
    <property type="evidence" value="ECO:0007669"/>
    <property type="project" value="UniProtKB-KW"/>
</dbReference>
<dbReference type="InterPro" id="IPR035959">
    <property type="entry name" value="RutC-like_sf"/>
</dbReference>
<dbReference type="InterPro" id="IPR030662">
    <property type="entry name" value="DPH6/MJ0570"/>
</dbReference>
<evidence type="ECO:0000259" key="10">
    <source>
        <dbReference type="Pfam" id="PF01902"/>
    </source>
</evidence>
<name>A0A1R2AWN2_9CILI</name>
<keyword evidence="6" id="KW-0067">ATP-binding</keyword>
<dbReference type="GO" id="GO:0017178">
    <property type="term" value="F:diphthine-ammonia ligase activity"/>
    <property type="evidence" value="ECO:0007669"/>
    <property type="project" value="UniProtKB-EC"/>
</dbReference>
<evidence type="ECO:0000256" key="5">
    <source>
        <dbReference type="ARBA" id="ARBA00022741"/>
    </source>
</evidence>
<keyword evidence="4" id="KW-0436">Ligase</keyword>
<keyword evidence="12" id="KW-1185">Reference proteome</keyword>
<comment type="caution">
    <text evidence="11">The sequence shown here is derived from an EMBL/GenBank/DDBJ whole genome shotgun (WGS) entry which is preliminary data.</text>
</comment>
<dbReference type="Gene3D" id="3.30.1330.40">
    <property type="entry name" value="RutC-like"/>
    <property type="match status" value="2"/>
</dbReference>
<evidence type="ECO:0000256" key="3">
    <source>
        <dbReference type="ARBA" id="ARBA00018426"/>
    </source>
</evidence>